<protein>
    <recommendedName>
        <fullName evidence="6">Large ribosomal subunit protein mL49</fullName>
    </recommendedName>
    <alternativeName>
        <fullName evidence="7">39S ribosomal protein L49, mitochondrial</fullName>
    </alternativeName>
</protein>
<dbReference type="AlphaFoldDB" id="A0AAW2HAM8"/>
<dbReference type="PANTHER" id="PTHR13477">
    <property type="entry name" value="MITOCHONDRIAL 39S RIBOSOMAL PROTEIN L49"/>
    <property type="match status" value="1"/>
</dbReference>
<comment type="similarity">
    <text evidence="2">Belongs to the mitochondrion-specific ribosomal protein mL49 family.</text>
</comment>
<name>A0AAW2HAM8_9NEOP</name>
<gene>
    <name evidence="8" type="ORF">PYX00_009334</name>
</gene>
<proteinExistence type="inferred from homology"/>
<evidence type="ECO:0000256" key="5">
    <source>
        <dbReference type="ARBA" id="ARBA00023274"/>
    </source>
</evidence>
<evidence type="ECO:0000256" key="1">
    <source>
        <dbReference type="ARBA" id="ARBA00004173"/>
    </source>
</evidence>
<evidence type="ECO:0000256" key="2">
    <source>
        <dbReference type="ARBA" id="ARBA00005677"/>
    </source>
</evidence>
<dbReference type="GO" id="GO:0005762">
    <property type="term" value="C:mitochondrial large ribosomal subunit"/>
    <property type="evidence" value="ECO:0007669"/>
    <property type="project" value="TreeGrafter"/>
</dbReference>
<evidence type="ECO:0000256" key="7">
    <source>
        <dbReference type="ARBA" id="ARBA00035545"/>
    </source>
</evidence>
<keyword evidence="5" id="KW-0687">Ribonucleoprotein</keyword>
<sequence length="181" mass="21302">MAVLVRGFCKCLRTRPSLFPCSLEVQPLQTQVASRACSNSVEDSKPEVYKFRITQDPEEWKYVERLMPIRLVPKVTKKDSYPSGWRPQTEEGKNHPDYFVERSKNHMLPVHLDQYMRGQVKVTKIKRIRGDIWKFHDELKEHLETTEGKIINSQVIEGNCVIKFKGDHVYYCEQWLLSKGF</sequence>
<dbReference type="GO" id="GO:0006412">
    <property type="term" value="P:translation"/>
    <property type="evidence" value="ECO:0007669"/>
    <property type="project" value="InterPro"/>
</dbReference>
<evidence type="ECO:0000256" key="3">
    <source>
        <dbReference type="ARBA" id="ARBA00022980"/>
    </source>
</evidence>
<reference evidence="8" key="1">
    <citation type="journal article" date="2024" name="Gigascience">
        <title>Chromosome-level genome of the poultry shaft louse Menopon gallinae provides insight into the host-switching and adaptive evolution of parasitic lice.</title>
        <authorList>
            <person name="Xu Y."/>
            <person name="Ma L."/>
            <person name="Liu S."/>
            <person name="Liang Y."/>
            <person name="Liu Q."/>
            <person name="He Z."/>
            <person name="Tian L."/>
            <person name="Duan Y."/>
            <person name="Cai W."/>
            <person name="Li H."/>
            <person name="Song F."/>
        </authorList>
    </citation>
    <scope>NUCLEOTIDE SEQUENCE</scope>
    <source>
        <strain evidence="8">Cailab_2023a</strain>
    </source>
</reference>
<dbReference type="PANTHER" id="PTHR13477:SF0">
    <property type="entry name" value="LARGE RIBOSOMAL SUBUNIT PROTEIN ML49"/>
    <property type="match status" value="1"/>
</dbReference>
<dbReference type="EMBL" id="JARGDH010000005">
    <property type="protein sequence ID" value="KAL0266924.1"/>
    <property type="molecule type" value="Genomic_DNA"/>
</dbReference>
<dbReference type="FunFam" id="3.30.780.10:FF:000009">
    <property type="entry name" value="39S ribosomal protein L49, mitochondrial"/>
    <property type="match status" value="1"/>
</dbReference>
<dbReference type="Gene3D" id="3.30.780.10">
    <property type="entry name" value="SUI1-like domain"/>
    <property type="match status" value="1"/>
</dbReference>
<dbReference type="InterPro" id="IPR007740">
    <property type="entry name" value="Ribosomal_mL49"/>
</dbReference>
<accession>A0AAW2HAM8</accession>
<organism evidence="8">
    <name type="scientific">Menopon gallinae</name>
    <name type="common">poultry shaft louse</name>
    <dbReference type="NCBI Taxonomy" id="328185"/>
    <lineage>
        <taxon>Eukaryota</taxon>
        <taxon>Metazoa</taxon>
        <taxon>Ecdysozoa</taxon>
        <taxon>Arthropoda</taxon>
        <taxon>Hexapoda</taxon>
        <taxon>Insecta</taxon>
        <taxon>Pterygota</taxon>
        <taxon>Neoptera</taxon>
        <taxon>Paraneoptera</taxon>
        <taxon>Psocodea</taxon>
        <taxon>Troctomorpha</taxon>
        <taxon>Phthiraptera</taxon>
        <taxon>Amblycera</taxon>
        <taxon>Menoponidae</taxon>
        <taxon>Menopon</taxon>
    </lineage>
</organism>
<evidence type="ECO:0000256" key="4">
    <source>
        <dbReference type="ARBA" id="ARBA00023128"/>
    </source>
</evidence>
<keyword evidence="3" id="KW-0689">Ribosomal protein</keyword>
<comment type="caution">
    <text evidence="8">The sequence shown here is derived from an EMBL/GenBank/DDBJ whole genome shotgun (WGS) entry which is preliminary data.</text>
</comment>
<evidence type="ECO:0000256" key="6">
    <source>
        <dbReference type="ARBA" id="ARBA00035191"/>
    </source>
</evidence>
<comment type="subcellular location">
    <subcellularLocation>
        <location evidence="1">Mitochondrion</location>
    </subcellularLocation>
</comment>
<keyword evidence="4" id="KW-0496">Mitochondrion</keyword>
<evidence type="ECO:0000313" key="8">
    <source>
        <dbReference type="EMBL" id="KAL0266924.1"/>
    </source>
</evidence>
<dbReference type="GO" id="GO:0003735">
    <property type="term" value="F:structural constituent of ribosome"/>
    <property type="evidence" value="ECO:0007669"/>
    <property type="project" value="InterPro"/>
</dbReference>
<dbReference type="Pfam" id="PF05046">
    <property type="entry name" value="Img2"/>
    <property type="match status" value="1"/>
</dbReference>